<protein>
    <recommendedName>
        <fullName evidence="2">Reverse transcriptase</fullName>
    </recommendedName>
</protein>
<dbReference type="EMBL" id="JACGWN010000010">
    <property type="protein sequence ID" value="KAL0427743.1"/>
    <property type="molecule type" value="Genomic_DNA"/>
</dbReference>
<sequence length="97" mass="11331">MWANSIGFQVTFRNKRNFKRAVFDGLKERIWRKTQSWSYKRFSQESRVVMIKAILQAILPCAMSCFKIPNTVLHEIKVILATFFGTKIREGKSIGMT</sequence>
<accession>A0AAW2VF28</accession>
<reference evidence="1" key="2">
    <citation type="journal article" date="2024" name="Plant">
        <title>Genomic evolution and insights into agronomic trait innovations of Sesamum species.</title>
        <authorList>
            <person name="Miao H."/>
            <person name="Wang L."/>
            <person name="Qu L."/>
            <person name="Liu H."/>
            <person name="Sun Y."/>
            <person name="Le M."/>
            <person name="Wang Q."/>
            <person name="Wei S."/>
            <person name="Zheng Y."/>
            <person name="Lin W."/>
            <person name="Duan Y."/>
            <person name="Cao H."/>
            <person name="Xiong S."/>
            <person name="Wang X."/>
            <person name="Wei L."/>
            <person name="Li C."/>
            <person name="Ma Q."/>
            <person name="Ju M."/>
            <person name="Zhao R."/>
            <person name="Li G."/>
            <person name="Mu C."/>
            <person name="Tian Q."/>
            <person name="Mei H."/>
            <person name="Zhang T."/>
            <person name="Gao T."/>
            <person name="Zhang H."/>
        </authorList>
    </citation>
    <scope>NUCLEOTIDE SEQUENCE</scope>
    <source>
        <strain evidence="1">KEN1</strain>
    </source>
</reference>
<reference evidence="1" key="1">
    <citation type="submission" date="2020-06" db="EMBL/GenBank/DDBJ databases">
        <authorList>
            <person name="Li T."/>
            <person name="Hu X."/>
            <person name="Zhang T."/>
            <person name="Song X."/>
            <person name="Zhang H."/>
            <person name="Dai N."/>
            <person name="Sheng W."/>
            <person name="Hou X."/>
            <person name="Wei L."/>
        </authorList>
    </citation>
    <scope>NUCLEOTIDE SEQUENCE</scope>
    <source>
        <strain evidence="1">KEN1</strain>
        <tissue evidence="1">Leaf</tissue>
    </source>
</reference>
<proteinExistence type="predicted"/>
<name>A0AAW2VF28_9LAMI</name>
<gene>
    <name evidence="1" type="ORF">Slati_2949100</name>
</gene>
<dbReference type="AlphaFoldDB" id="A0AAW2VF28"/>
<evidence type="ECO:0000313" key="1">
    <source>
        <dbReference type="EMBL" id="KAL0427743.1"/>
    </source>
</evidence>
<evidence type="ECO:0008006" key="2">
    <source>
        <dbReference type="Google" id="ProtNLM"/>
    </source>
</evidence>
<organism evidence="1">
    <name type="scientific">Sesamum latifolium</name>
    <dbReference type="NCBI Taxonomy" id="2727402"/>
    <lineage>
        <taxon>Eukaryota</taxon>
        <taxon>Viridiplantae</taxon>
        <taxon>Streptophyta</taxon>
        <taxon>Embryophyta</taxon>
        <taxon>Tracheophyta</taxon>
        <taxon>Spermatophyta</taxon>
        <taxon>Magnoliopsida</taxon>
        <taxon>eudicotyledons</taxon>
        <taxon>Gunneridae</taxon>
        <taxon>Pentapetalae</taxon>
        <taxon>asterids</taxon>
        <taxon>lamiids</taxon>
        <taxon>Lamiales</taxon>
        <taxon>Pedaliaceae</taxon>
        <taxon>Sesamum</taxon>
    </lineage>
</organism>
<comment type="caution">
    <text evidence="1">The sequence shown here is derived from an EMBL/GenBank/DDBJ whole genome shotgun (WGS) entry which is preliminary data.</text>
</comment>